<dbReference type="AlphaFoldDB" id="A0A9W9VWX1"/>
<keyword evidence="2" id="KW-1185">Reference proteome</keyword>
<evidence type="ECO:0000313" key="2">
    <source>
        <dbReference type="Proteomes" id="UP001147782"/>
    </source>
</evidence>
<dbReference type="RefSeq" id="XP_056561599.1">
    <property type="nucleotide sequence ID" value="XM_056694870.1"/>
</dbReference>
<dbReference type="GeneID" id="81434047"/>
<dbReference type="OrthoDB" id="4358152at2759"/>
<accession>A0A9W9VWX1</accession>
<reference evidence="1" key="1">
    <citation type="submission" date="2022-11" db="EMBL/GenBank/DDBJ databases">
        <authorList>
            <person name="Petersen C."/>
        </authorList>
    </citation>
    <scope>NUCLEOTIDE SEQUENCE</scope>
    <source>
        <strain evidence="1">IBT 29864</strain>
    </source>
</reference>
<organism evidence="1 2">
    <name type="scientific">Penicillium cataractarum</name>
    <dbReference type="NCBI Taxonomy" id="2100454"/>
    <lineage>
        <taxon>Eukaryota</taxon>
        <taxon>Fungi</taxon>
        <taxon>Dikarya</taxon>
        <taxon>Ascomycota</taxon>
        <taxon>Pezizomycotina</taxon>
        <taxon>Eurotiomycetes</taxon>
        <taxon>Eurotiomycetidae</taxon>
        <taxon>Eurotiales</taxon>
        <taxon>Aspergillaceae</taxon>
        <taxon>Penicillium</taxon>
    </lineage>
</organism>
<name>A0A9W9VWX1_9EURO</name>
<gene>
    <name evidence="1" type="ORF">N7496_001939</name>
</gene>
<dbReference type="Proteomes" id="UP001147782">
    <property type="component" value="Unassembled WGS sequence"/>
</dbReference>
<reference evidence="1" key="2">
    <citation type="journal article" date="2023" name="IMA Fungus">
        <title>Comparative genomic study of the Penicillium genus elucidates a diverse pangenome and 15 lateral gene transfer events.</title>
        <authorList>
            <person name="Petersen C."/>
            <person name="Sorensen T."/>
            <person name="Nielsen M.R."/>
            <person name="Sondergaard T.E."/>
            <person name="Sorensen J.L."/>
            <person name="Fitzpatrick D.A."/>
            <person name="Frisvad J.C."/>
            <person name="Nielsen K.L."/>
        </authorList>
    </citation>
    <scope>NUCLEOTIDE SEQUENCE</scope>
    <source>
        <strain evidence="1">IBT 29864</strain>
    </source>
</reference>
<proteinExistence type="predicted"/>
<comment type="caution">
    <text evidence="1">The sequence shown here is derived from an EMBL/GenBank/DDBJ whole genome shotgun (WGS) entry which is preliminary data.</text>
</comment>
<evidence type="ECO:0000313" key="1">
    <source>
        <dbReference type="EMBL" id="KAJ5390871.1"/>
    </source>
</evidence>
<protein>
    <submittedName>
        <fullName evidence="1">Uncharacterized protein</fullName>
    </submittedName>
</protein>
<dbReference type="EMBL" id="JAPZBS010000001">
    <property type="protein sequence ID" value="KAJ5390871.1"/>
    <property type="molecule type" value="Genomic_DNA"/>
</dbReference>
<sequence>MIGVAAQIQRLACAVISIMIDNLRLAGGSSSILPPTWEMHGLAQSSWIEDYRVHRALWCLQVFSDLRRATSSEPVQSNDPQGSSWGGWNWSQIEIEKSLLYAPLGDMRQVVKEEIQTVAHVLQNLVASNQVYFSLDELYLPYSRHWR</sequence>